<dbReference type="PANTHER" id="PTHR10151:SF120">
    <property type="entry name" value="BIS(5'-ADENOSYL)-TRIPHOSPHATASE"/>
    <property type="match status" value="1"/>
</dbReference>
<dbReference type="InterPro" id="IPR002591">
    <property type="entry name" value="Phosphodiest/P_Trfase"/>
</dbReference>
<gene>
    <name evidence="1" type="primary">enpp6_1</name>
    <name evidence="1" type="ORF">FJT64_002799</name>
</gene>
<sequence length="229" mass="25047">MADKVSRVGGRVLRMRCITERSWIGCLLVLLACVGTSAAAAANPLVLFIVDGFRWDYQKLLPLGHKGSLHMIEKEGVRAKRVYPIFPSVSYASWTSIATGRWAETHGIVGNNMWDDQLGVFTLFNRTLTGQPGWWAAGSDPIWVTSTQQGVKTAVIGFSRCDVAVSGVKPAYCSPFEKFHGLQTIKDHLALAIDKIDRGFKFVIVSCMLCRACGLLNAGILNIIDDGQS</sequence>
<evidence type="ECO:0000313" key="2">
    <source>
        <dbReference type="Proteomes" id="UP000440578"/>
    </source>
</evidence>
<dbReference type="OrthoDB" id="415411at2759"/>
<dbReference type="Gene3D" id="3.40.720.10">
    <property type="entry name" value="Alkaline Phosphatase, subunit A"/>
    <property type="match status" value="1"/>
</dbReference>
<accession>A0A6A4WPY4</accession>
<dbReference type="EMBL" id="VIIS01000869">
    <property type="protein sequence ID" value="KAF0304138.1"/>
    <property type="molecule type" value="Genomic_DNA"/>
</dbReference>
<name>A0A6A4WPY4_AMPAM</name>
<keyword evidence="2" id="KW-1185">Reference proteome</keyword>
<dbReference type="AlphaFoldDB" id="A0A6A4WPY4"/>
<dbReference type="SUPFAM" id="SSF53649">
    <property type="entry name" value="Alkaline phosphatase-like"/>
    <property type="match status" value="1"/>
</dbReference>
<dbReference type="InterPro" id="IPR017850">
    <property type="entry name" value="Alkaline_phosphatase_core_sf"/>
</dbReference>
<evidence type="ECO:0000313" key="1">
    <source>
        <dbReference type="EMBL" id="KAF0304138.1"/>
    </source>
</evidence>
<reference evidence="1 2" key="1">
    <citation type="submission" date="2019-07" db="EMBL/GenBank/DDBJ databases">
        <title>Draft genome assembly of a fouling barnacle, Amphibalanus amphitrite (Darwin, 1854): The first reference genome for Thecostraca.</title>
        <authorList>
            <person name="Kim W."/>
        </authorList>
    </citation>
    <scope>NUCLEOTIDE SEQUENCE [LARGE SCALE GENOMIC DNA]</scope>
    <source>
        <strain evidence="1">SNU_AA5</strain>
        <tissue evidence="1">Soma without cirri and trophi</tissue>
    </source>
</reference>
<dbReference type="GO" id="GO:0016787">
    <property type="term" value="F:hydrolase activity"/>
    <property type="evidence" value="ECO:0007669"/>
    <property type="project" value="UniProtKB-ARBA"/>
</dbReference>
<dbReference type="Proteomes" id="UP000440578">
    <property type="component" value="Unassembled WGS sequence"/>
</dbReference>
<dbReference type="Pfam" id="PF01663">
    <property type="entry name" value="Phosphodiest"/>
    <property type="match status" value="1"/>
</dbReference>
<organism evidence="1 2">
    <name type="scientific">Amphibalanus amphitrite</name>
    <name type="common">Striped barnacle</name>
    <name type="synonym">Balanus amphitrite</name>
    <dbReference type="NCBI Taxonomy" id="1232801"/>
    <lineage>
        <taxon>Eukaryota</taxon>
        <taxon>Metazoa</taxon>
        <taxon>Ecdysozoa</taxon>
        <taxon>Arthropoda</taxon>
        <taxon>Crustacea</taxon>
        <taxon>Multicrustacea</taxon>
        <taxon>Cirripedia</taxon>
        <taxon>Thoracica</taxon>
        <taxon>Thoracicalcarea</taxon>
        <taxon>Balanomorpha</taxon>
        <taxon>Balanoidea</taxon>
        <taxon>Balanidae</taxon>
        <taxon>Amphibalaninae</taxon>
        <taxon>Amphibalanus</taxon>
    </lineage>
</organism>
<protein>
    <submittedName>
        <fullName evidence="1">Ectonucleotide pyrophosphatase/phosphodiesterase family member 6</fullName>
    </submittedName>
</protein>
<dbReference type="PANTHER" id="PTHR10151">
    <property type="entry name" value="ECTONUCLEOTIDE PYROPHOSPHATASE/PHOSPHODIESTERASE"/>
    <property type="match status" value="1"/>
</dbReference>
<dbReference type="PROSITE" id="PS51257">
    <property type="entry name" value="PROKAR_LIPOPROTEIN"/>
    <property type="match status" value="1"/>
</dbReference>
<comment type="caution">
    <text evidence="1">The sequence shown here is derived from an EMBL/GenBank/DDBJ whole genome shotgun (WGS) entry which is preliminary data.</text>
</comment>
<proteinExistence type="predicted"/>